<dbReference type="Proteomes" id="UP001431783">
    <property type="component" value="Unassembled WGS sequence"/>
</dbReference>
<reference evidence="1 2" key="1">
    <citation type="submission" date="2023-03" db="EMBL/GenBank/DDBJ databases">
        <title>Genome insight into feeding habits of ladybird beetles.</title>
        <authorList>
            <person name="Li H.-S."/>
            <person name="Huang Y.-H."/>
            <person name="Pang H."/>
        </authorList>
    </citation>
    <scope>NUCLEOTIDE SEQUENCE [LARGE SCALE GENOMIC DNA]</scope>
    <source>
        <strain evidence="1">SYSU_2023b</strain>
        <tissue evidence="1">Whole body</tissue>
    </source>
</reference>
<accession>A0AAW1V1C2</accession>
<feature type="non-terminal residue" evidence="1">
    <location>
        <position position="157"/>
    </location>
</feature>
<proteinExistence type="predicted"/>
<sequence length="157" mass="17413">MHILKYCKSKRSLEDGQSMGIKWVMQIMVYRNLEKSLVLTSDRSYTESGCRQDSIGQLNGKMAHNSYACYAFPYHFSFVKIVKTAFKLFYTWGREAGDGSSFSDSVELFSQEFPLTESVGPPFLLSSLDRLDYVPPAAATPAPTDIGFPAGPAENAG</sequence>
<organism evidence="1 2">
    <name type="scientific">Henosepilachna vigintioctopunctata</name>
    <dbReference type="NCBI Taxonomy" id="420089"/>
    <lineage>
        <taxon>Eukaryota</taxon>
        <taxon>Metazoa</taxon>
        <taxon>Ecdysozoa</taxon>
        <taxon>Arthropoda</taxon>
        <taxon>Hexapoda</taxon>
        <taxon>Insecta</taxon>
        <taxon>Pterygota</taxon>
        <taxon>Neoptera</taxon>
        <taxon>Endopterygota</taxon>
        <taxon>Coleoptera</taxon>
        <taxon>Polyphaga</taxon>
        <taxon>Cucujiformia</taxon>
        <taxon>Coccinelloidea</taxon>
        <taxon>Coccinellidae</taxon>
        <taxon>Epilachninae</taxon>
        <taxon>Epilachnini</taxon>
        <taxon>Henosepilachna</taxon>
    </lineage>
</organism>
<evidence type="ECO:0000313" key="2">
    <source>
        <dbReference type="Proteomes" id="UP001431783"/>
    </source>
</evidence>
<dbReference type="AlphaFoldDB" id="A0AAW1V1C2"/>
<protein>
    <submittedName>
        <fullName evidence="1">Uncharacterized protein</fullName>
    </submittedName>
</protein>
<name>A0AAW1V1C2_9CUCU</name>
<comment type="caution">
    <text evidence="1">The sequence shown here is derived from an EMBL/GenBank/DDBJ whole genome shotgun (WGS) entry which is preliminary data.</text>
</comment>
<dbReference type="EMBL" id="JARQZJ010000121">
    <property type="protein sequence ID" value="KAK9888475.1"/>
    <property type="molecule type" value="Genomic_DNA"/>
</dbReference>
<evidence type="ECO:0000313" key="1">
    <source>
        <dbReference type="EMBL" id="KAK9888475.1"/>
    </source>
</evidence>
<gene>
    <name evidence="1" type="ORF">WA026_000726</name>
</gene>
<keyword evidence="2" id="KW-1185">Reference proteome</keyword>